<evidence type="ECO:0000256" key="1">
    <source>
        <dbReference type="SAM" id="MobiDB-lite"/>
    </source>
</evidence>
<gene>
    <name evidence="3" type="ORF">Tci_028037</name>
</gene>
<feature type="domain" description="Retrovirus-related Pol polyprotein from transposon TNT 1-94-like beta-barrel" evidence="2">
    <location>
        <begin position="459"/>
        <end position="531"/>
    </location>
</feature>
<evidence type="ECO:0000313" key="3">
    <source>
        <dbReference type="EMBL" id="GEU56059.1"/>
    </source>
</evidence>
<feature type="region of interest" description="Disordered" evidence="1">
    <location>
        <begin position="287"/>
        <end position="320"/>
    </location>
</feature>
<dbReference type="Pfam" id="PF22936">
    <property type="entry name" value="Pol_BBD"/>
    <property type="match status" value="1"/>
</dbReference>
<organism evidence="3">
    <name type="scientific">Tanacetum cinerariifolium</name>
    <name type="common">Dalmatian daisy</name>
    <name type="synonym">Chrysanthemum cinerariifolium</name>
    <dbReference type="NCBI Taxonomy" id="118510"/>
    <lineage>
        <taxon>Eukaryota</taxon>
        <taxon>Viridiplantae</taxon>
        <taxon>Streptophyta</taxon>
        <taxon>Embryophyta</taxon>
        <taxon>Tracheophyta</taxon>
        <taxon>Spermatophyta</taxon>
        <taxon>Magnoliopsida</taxon>
        <taxon>eudicotyledons</taxon>
        <taxon>Gunneridae</taxon>
        <taxon>Pentapetalae</taxon>
        <taxon>asterids</taxon>
        <taxon>campanulids</taxon>
        <taxon>Asterales</taxon>
        <taxon>Asteraceae</taxon>
        <taxon>Asteroideae</taxon>
        <taxon>Anthemideae</taxon>
        <taxon>Anthemidinae</taxon>
        <taxon>Tanacetum</taxon>
    </lineage>
</organism>
<dbReference type="AlphaFoldDB" id="A0A6L2L496"/>
<protein>
    <submittedName>
        <fullName evidence="3">Integrase, catalytic region, zinc finger, CCHC-type, peptidase aspartic, catalytic</fullName>
    </submittedName>
</protein>
<accession>A0A6L2L496</accession>
<proteinExistence type="predicted"/>
<comment type="caution">
    <text evidence="3">The sequence shown here is derived from an EMBL/GenBank/DDBJ whole genome shotgun (WGS) entry which is preliminary data.</text>
</comment>
<feature type="region of interest" description="Disordered" evidence="1">
    <location>
        <begin position="946"/>
        <end position="1002"/>
    </location>
</feature>
<feature type="compositionally biased region" description="Polar residues" evidence="1">
    <location>
        <begin position="287"/>
        <end position="307"/>
    </location>
</feature>
<feature type="region of interest" description="Disordered" evidence="1">
    <location>
        <begin position="557"/>
        <end position="582"/>
    </location>
</feature>
<evidence type="ECO:0000259" key="2">
    <source>
        <dbReference type="Pfam" id="PF22936"/>
    </source>
</evidence>
<feature type="compositionally biased region" description="Basic residues" evidence="1">
    <location>
        <begin position="308"/>
        <end position="320"/>
    </location>
</feature>
<dbReference type="EMBL" id="BKCJ010003599">
    <property type="protein sequence ID" value="GEU56059.1"/>
    <property type="molecule type" value="Genomic_DNA"/>
</dbReference>
<feature type="compositionally biased region" description="Basic and acidic residues" evidence="1">
    <location>
        <begin position="946"/>
        <end position="975"/>
    </location>
</feature>
<reference evidence="3" key="1">
    <citation type="journal article" date="2019" name="Sci. Rep.">
        <title>Draft genome of Tanacetum cinerariifolium, the natural source of mosquito coil.</title>
        <authorList>
            <person name="Yamashiro T."/>
            <person name="Shiraishi A."/>
            <person name="Satake H."/>
            <person name="Nakayama K."/>
        </authorList>
    </citation>
    <scope>NUCLEOTIDE SEQUENCE</scope>
</reference>
<feature type="compositionally biased region" description="Basic and acidic residues" evidence="1">
    <location>
        <begin position="557"/>
        <end position="573"/>
    </location>
</feature>
<name>A0A6L2L496_TANCI</name>
<dbReference type="InterPro" id="IPR054722">
    <property type="entry name" value="PolX-like_BBD"/>
</dbReference>
<sequence>MDSMIPLGQNNTLAEYMILSGADDRLPMLDKDLTKKYAELSAAEKIQTDCDMKATNIILQSLPADIYLLVNHHRVANGLWERVQLLMQGDDLISCLNKAMTFLTVVASLRETIQVDRQGLLSATTVKTKDLYTYDYDCDDISNAKAVLMANISNYGFDVISEKAQRIKPTLYDGIVISAKHVAMPVIDDEETLILEEVSRLKMKRFVPQQELSADEAFWYHMLNPSTKSSDALLVKIEVPMKLSKVSLVNESLKKLKSHLSNFDKVVKIRTTPNARTEGLKCSTSNCGSKPTVNKKNDKISQTPSRNMKNKVKAQPRKVNKKNHVVEPIRDDNVKHSLLNANSICATCKKSMCDGVHDMCLIDFVKNVNSRAKSAKKHKKQNIWKPTDHVFTKVGFKWKPTGRTFTIVGHSFPLTRITSNNVVPRKKTTSHSVETQKPELKVYNRKPKNVKYVVQIVLWYLDSRCLKHMTRNRSQLMNFVSKFLGTVRFGNDHIVRIIRYGDYQLGNVTISRVYYVEGLGYNLFSVGQIYDADLEVAFQKNTCFICNLDGFEESPKTPTFRDDPLHESLHEDSTSQGSSSNVRQTHTLFEHIGRWTKDHPIANVISDPSHSVSMRNQLQTDTMWCYFDAFLTSVEPNNFKQAMTKLSWIDVMQEDIHEFERLQFWELVSCLDKVLLIKLKWIYNVKTDEFYRTKKVYSSAITKLILRVKKLERTVKTSKARRKASIVISKDEYAEDPSKQGRSLIKELDMDVDISLVPPYATDQGRKSNDTHVKGQLEDQLGVFSADKVLADAVVQGRSVGNVQTYTRQRRRVNTASILVSTASEMVNTGGLKAMDKARKLHEEELARFNAEQEAIDIVRKEKVVAEGDQAHDIDWSDPAVIRYHTLQNRPRSVAEVRKRMCIYLKNQEGFKLSHFKEISYEDIRPIFEKVWDQIHSFMPMNSELEVQRSKRTVQEVERQSTEEKKGKKSDDTSKPTRKKTLARKSAGGNDSQKSVKKQKLEDDTEKKELKAYLDITHVLTEHFMYYQIIRADGSSKNYKIFSEMLDDFDRQDVIDLHRLVEERYTTTSPEGYDLMLWGDLKTLFEPDEENELWKNQHEYNLIS</sequence>